<dbReference type="CDD" id="cd03039">
    <property type="entry name" value="GST_N_Sigma_like"/>
    <property type="match status" value="1"/>
</dbReference>
<dbReference type="SFLD" id="SFLDS00019">
    <property type="entry name" value="Glutathione_Transferase_(cytos"/>
    <property type="match status" value="1"/>
</dbReference>
<dbReference type="InterPro" id="IPR010987">
    <property type="entry name" value="Glutathione-S-Trfase_C-like"/>
</dbReference>
<dbReference type="EMBL" id="CAIIXF020000159">
    <property type="protein sequence ID" value="CAH1802898.1"/>
    <property type="molecule type" value="Genomic_DNA"/>
</dbReference>
<dbReference type="InterPro" id="IPR040079">
    <property type="entry name" value="Glutathione_S-Trfase"/>
</dbReference>
<reference evidence="1" key="1">
    <citation type="submission" date="2022-03" db="EMBL/GenBank/DDBJ databases">
        <authorList>
            <person name="Martin C."/>
        </authorList>
    </citation>
    <scope>NUCLEOTIDE SEQUENCE</scope>
</reference>
<dbReference type="PANTHER" id="PTHR11571:SF141">
    <property type="entry name" value="GLUTATHIONE S-TRANSFERASE"/>
    <property type="match status" value="1"/>
</dbReference>
<dbReference type="Proteomes" id="UP000749559">
    <property type="component" value="Unassembled WGS sequence"/>
</dbReference>
<dbReference type="OrthoDB" id="4951845at2759"/>
<keyword evidence="2" id="KW-1185">Reference proteome</keyword>
<dbReference type="InterPro" id="IPR004046">
    <property type="entry name" value="GST_C"/>
</dbReference>
<name>A0A8J1XGH7_OWEFU</name>
<comment type="caution">
    <text evidence="1">The sequence shown here is derived from an EMBL/GenBank/DDBJ whole genome shotgun (WGS) entry which is preliminary data.</text>
</comment>
<dbReference type="GO" id="GO:0006749">
    <property type="term" value="P:glutathione metabolic process"/>
    <property type="evidence" value="ECO:0007669"/>
    <property type="project" value="TreeGrafter"/>
</dbReference>
<dbReference type="PANTHER" id="PTHR11571">
    <property type="entry name" value="GLUTATHIONE S-TRANSFERASE"/>
    <property type="match status" value="1"/>
</dbReference>
<dbReference type="GO" id="GO:0005829">
    <property type="term" value="C:cytosol"/>
    <property type="evidence" value="ECO:0007669"/>
    <property type="project" value="TreeGrafter"/>
</dbReference>
<dbReference type="PROSITE" id="PS50405">
    <property type="entry name" value="GST_CTER"/>
    <property type="match status" value="1"/>
</dbReference>
<dbReference type="SFLD" id="SFLDG01205">
    <property type="entry name" value="AMPS.1"/>
    <property type="match status" value="1"/>
</dbReference>
<dbReference type="Pfam" id="PF14497">
    <property type="entry name" value="GST_C_3"/>
    <property type="match status" value="1"/>
</dbReference>
<dbReference type="GO" id="GO:0004364">
    <property type="term" value="F:glutathione transferase activity"/>
    <property type="evidence" value="ECO:0007669"/>
    <property type="project" value="TreeGrafter"/>
</dbReference>
<dbReference type="SFLD" id="SFLDG00363">
    <property type="entry name" value="AMPS_(cytGST):_Alpha-__Mu-__Pi"/>
    <property type="match status" value="1"/>
</dbReference>
<accession>A0A8J1XGH7</accession>
<protein>
    <submittedName>
        <fullName evidence="1">Uncharacterized protein</fullName>
    </submittedName>
</protein>
<dbReference type="Gene3D" id="1.20.1050.10">
    <property type="match status" value="1"/>
</dbReference>
<dbReference type="PROSITE" id="PS50404">
    <property type="entry name" value="GST_NTER"/>
    <property type="match status" value="1"/>
</dbReference>
<dbReference type="SUPFAM" id="SSF47616">
    <property type="entry name" value="GST C-terminal domain-like"/>
    <property type="match status" value="1"/>
</dbReference>
<organism evidence="1 2">
    <name type="scientific">Owenia fusiformis</name>
    <name type="common">Polychaete worm</name>
    <dbReference type="NCBI Taxonomy" id="6347"/>
    <lineage>
        <taxon>Eukaryota</taxon>
        <taxon>Metazoa</taxon>
        <taxon>Spiralia</taxon>
        <taxon>Lophotrochozoa</taxon>
        <taxon>Annelida</taxon>
        <taxon>Polychaeta</taxon>
        <taxon>Sedentaria</taxon>
        <taxon>Canalipalpata</taxon>
        <taxon>Sabellida</taxon>
        <taxon>Oweniida</taxon>
        <taxon>Oweniidae</taxon>
        <taxon>Owenia</taxon>
    </lineage>
</organism>
<dbReference type="Gene3D" id="3.40.30.10">
    <property type="entry name" value="Glutaredoxin"/>
    <property type="match status" value="1"/>
</dbReference>
<gene>
    <name evidence="1" type="ORF">OFUS_LOCUS26537</name>
</gene>
<dbReference type="InterPro" id="IPR050213">
    <property type="entry name" value="GST_superfamily"/>
</dbReference>
<sequence length="239" mass="27466">MAEYKLYYFYVRGKGQVIRYVLEDNDVSFEDIVVPLWSEKIKQRCLSDQGFYIEEVLNPKPDWLSKEWQELKPKTTFGQLPYLTGPDGLELSECYAILRYFGRKLNLYGNNDIEAAKIDMLLEREHQTLVGVLISLLTKQDDAARIENTKICDTLAIFQNLLEKNNKGEGYFVGDKISIADYAMLDLLDACTSLSSTMLDAYPTLKSFYNRMASREKIAACKASEKYKSFYVTGNLGRK</sequence>
<dbReference type="SUPFAM" id="SSF52833">
    <property type="entry name" value="Thioredoxin-like"/>
    <property type="match status" value="1"/>
</dbReference>
<evidence type="ECO:0000313" key="2">
    <source>
        <dbReference type="Proteomes" id="UP000749559"/>
    </source>
</evidence>
<dbReference type="InterPro" id="IPR036282">
    <property type="entry name" value="Glutathione-S-Trfase_C_sf"/>
</dbReference>
<evidence type="ECO:0000313" key="1">
    <source>
        <dbReference type="EMBL" id="CAH1802898.1"/>
    </source>
</evidence>
<dbReference type="InterPro" id="IPR036249">
    <property type="entry name" value="Thioredoxin-like_sf"/>
</dbReference>
<dbReference type="AlphaFoldDB" id="A0A8J1XGH7"/>
<dbReference type="InterPro" id="IPR004045">
    <property type="entry name" value="Glutathione_S-Trfase_N"/>
</dbReference>
<proteinExistence type="predicted"/>